<keyword evidence="8" id="KW-0067">ATP-binding</keyword>
<name>A0A239ZS41_9STAP</name>
<reference evidence="13 14" key="1">
    <citation type="submission" date="2017-06" db="EMBL/GenBank/DDBJ databases">
        <authorList>
            <consortium name="Pathogen Informatics"/>
        </authorList>
    </citation>
    <scope>NUCLEOTIDE SEQUENCE [LARGE SCALE GENOMIC DNA]</scope>
    <source>
        <strain evidence="13 14">NCTC13839</strain>
    </source>
</reference>
<dbReference type="GO" id="GO:0005524">
    <property type="term" value="F:ATP binding"/>
    <property type="evidence" value="ECO:0007669"/>
    <property type="project" value="UniProtKB-KW"/>
</dbReference>
<dbReference type="SMART" id="SM00387">
    <property type="entry name" value="HATPase_c"/>
    <property type="match status" value="1"/>
</dbReference>
<keyword evidence="10 11" id="KW-0472">Membrane</keyword>
<keyword evidence="7 13" id="KW-0418">Kinase</keyword>
<dbReference type="InterPro" id="IPR036097">
    <property type="entry name" value="HisK_dim/P_sf"/>
</dbReference>
<keyword evidence="9" id="KW-0902">Two-component regulatory system</keyword>
<dbReference type="AlphaFoldDB" id="A0A239ZS41"/>
<dbReference type="OrthoDB" id="9815750at2"/>
<dbReference type="PRINTS" id="PR00344">
    <property type="entry name" value="BCTRLSENSOR"/>
</dbReference>
<keyword evidence="11" id="KW-1133">Transmembrane helix</keyword>
<evidence type="ECO:0000256" key="5">
    <source>
        <dbReference type="ARBA" id="ARBA00022679"/>
    </source>
</evidence>
<feature type="domain" description="Histidine kinase" evidence="12">
    <location>
        <begin position="278"/>
        <end position="487"/>
    </location>
</feature>
<gene>
    <name evidence="13" type="primary">kinD</name>
    <name evidence="13" type="ORF">SAMEA4384403_01831</name>
</gene>
<proteinExistence type="predicted"/>
<protein>
    <recommendedName>
        <fullName evidence="3">histidine kinase</fullName>
        <ecNumber evidence="3">2.7.13.3</ecNumber>
    </recommendedName>
</protein>
<organism evidence="13 14">
    <name type="scientific">Mammaliicoccus stepanovicii</name>
    <dbReference type="NCBI Taxonomy" id="643214"/>
    <lineage>
        <taxon>Bacteria</taxon>
        <taxon>Bacillati</taxon>
        <taxon>Bacillota</taxon>
        <taxon>Bacilli</taxon>
        <taxon>Bacillales</taxon>
        <taxon>Staphylococcaceae</taxon>
        <taxon>Mammaliicoccus</taxon>
    </lineage>
</organism>
<dbReference type="Pfam" id="PF02518">
    <property type="entry name" value="HATPase_c"/>
    <property type="match status" value="1"/>
</dbReference>
<feature type="transmembrane region" description="Helical" evidence="11">
    <location>
        <begin position="226"/>
        <end position="248"/>
    </location>
</feature>
<comment type="subcellular location">
    <subcellularLocation>
        <location evidence="2">Membrane</location>
        <topology evidence="2">Multi-pass membrane protein</topology>
    </subcellularLocation>
</comment>
<evidence type="ECO:0000313" key="13">
    <source>
        <dbReference type="EMBL" id="SNV73759.1"/>
    </source>
</evidence>
<dbReference type="Gene3D" id="3.30.565.10">
    <property type="entry name" value="Histidine kinase-like ATPase, C-terminal domain"/>
    <property type="match status" value="1"/>
</dbReference>
<dbReference type="EMBL" id="LT906462">
    <property type="protein sequence ID" value="SNV73759.1"/>
    <property type="molecule type" value="Genomic_DNA"/>
</dbReference>
<dbReference type="PROSITE" id="PS50109">
    <property type="entry name" value="HIS_KIN"/>
    <property type="match status" value="1"/>
</dbReference>
<evidence type="ECO:0000256" key="7">
    <source>
        <dbReference type="ARBA" id="ARBA00022777"/>
    </source>
</evidence>
<evidence type="ECO:0000256" key="1">
    <source>
        <dbReference type="ARBA" id="ARBA00000085"/>
    </source>
</evidence>
<dbReference type="RefSeq" id="WP_095088817.1">
    <property type="nucleotide sequence ID" value="NZ_LT906462.1"/>
</dbReference>
<evidence type="ECO:0000256" key="4">
    <source>
        <dbReference type="ARBA" id="ARBA00022553"/>
    </source>
</evidence>
<dbReference type="CDD" id="cd00075">
    <property type="entry name" value="HATPase"/>
    <property type="match status" value="1"/>
</dbReference>
<dbReference type="SUPFAM" id="SSF47384">
    <property type="entry name" value="Homodimeric domain of signal transducing histidine kinase"/>
    <property type="match status" value="1"/>
</dbReference>
<dbReference type="SUPFAM" id="SSF55874">
    <property type="entry name" value="ATPase domain of HSP90 chaperone/DNA topoisomerase II/histidine kinase"/>
    <property type="match status" value="1"/>
</dbReference>
<evidence type="ECO:0000256" key="10">
    <source>
        <dbReference type="ARBA" id="ARBA00023136"/>
    </source>
</evidence>
<evidence type="ECO:0000256" key="11">
    <source>
        <dbReference type="SAM" id="Phobius"/>
    </source>
</evidence>
<keyword evidence="14" id="KW-1185">Reference proteome</keyword>
<dbReference type="InterPro" id="IPR004358">
    <property type="entry name" value="Sig_transdc_His_kin-like_C"/>
</dbReference>
<evidence type="ECO:0000256" key="6">
    <source>
        <dbReference type="ARBA" id="ARBA00022741"/>
    </source>
</evidence>
<dbReference type="PANTHER" id="PTHR43065:SF10">
    <property type="entry name" value="PEROXIDE STRESS-ACTIVATED HISTIDINE KINASE MAK3"/>
    <property type="match status" value="1"/>
</dbReference>
<evidence type="ECO:0000256" key="3">
    <source>
        <dbReference type="ARBA" id="ARBA00012438"/>
    </source>
</evidence>
<dbReference type="KEGG" id="sste:SAMEA4384403_1831"/>
<dbReference type="GO" id="GO:0016020">
    <property type="term" value="C:membrane"/>
    <property type="evidence" value="ECO:0007669"/>
    <property type="project" value="UniProtKB-SubCell"/>
</dbReference>
<evidence type="ECO:0000313" key="14">
    <source>
        <dbReference type="Proteomes" id="UP000242084"/>
    </source>
</evidence>
<keyword evidence="5 13" id="KW-0808">Transferase</keyword>
<dbReference type="CDD" id="cd00082">
    <property type="entry name" value="HisKA"/>
    <property type="match status" value="1"/>
</dbReference>
<keyword evidence="4" id="KW-0597">Phosphoprotein</keyword>
<sequence length="492" mass="57027">MKFLTKMIIINIIIALIISLIIGIVLNKTYTTRIDQRLDTTKEIINLKIETFINETNSIPESLFTILSYSNDKDFINDFLEDNHSRYPWIDHIYILNDRNQIEYDSKKNATLDDYNAFKFPFPISKNSTLNSKTFNIKESETLLLKNRIKVNGKTYTAAAEINMNAFENEVKLISSRYNIQVKGIDGTVIYDIGPKYKNSRSINYQYEDFPFKINISTQDYFMTRVIIPIIFIFLLIFLLLTIFAMIYKSRLDRFEHEKLIQHANNEKLRLIGTLAANTAHEIKNPLTSINGFIELTRMKYDKDKTDTHFNVISEELDRINNIVTQFLYLGKPTNLKYSNVNINQAVKEVIKFLEYEFEQNNITISLKMNNDSIYSFLSEDQLKQILINLFQNSKDALCETENAHINIKLSKNLNETATLIFNDNGPGIPSDIQKEIFDPFFTTKEFGSGLGLYLSKKLIEDWNGKIDVSTNPKQGTSFIITLPIAKNKKLE</sequence>
<dbReference type="InterPro" id="IPR005467">
    <property type="entry name" value="His_kinase_dom"/>
</dbReference>
<evidence type="ECO:0000256" key="9">
    <source>
        <dbReference type="ARBA" id="ARBA00023012"/>
    </source>
</evidence>
<keyword evidence="6" id="KW-0547">Nucleotide-binding</keyword>
<evidence type="ECO:0000256" key="8">
    <source>
        <dbReference type="ARBA" id="ARBA00022840"/>
    </source>
</evidence>
<dbReference type="InterPro" id="IPR003594">
    <property type="entry name" value="HATPase_dom"/>
</dbReference>
<dbReference type="Pfam" id="PF00512">
    <property type="entry name" value="HisKA"/>
    <property type="match status" value="1"/>
</dbReference>
<dbReference type="EC" id="2.7.13.3" evidence="3"/>
<evidence type="ECO:0000256" key="2">
    <source>
        <dbReference type="ARBA" id="ARBA00004141"/>
    </source>
</evidence>
<dbReference type="InterPro" id="IPR036890">
    <property type="entry name" value="HATPase_C_sf"/>
</dbReference>
<dbReference type="Proteomes" id="UP000242084">
    <property type="component" value="Chromosome 1"/>
</dbReference>
<dbReference type="InterPro" id="IPR003661">
    <property type="entry name" value="HisK_dim/P_dom"/>
</dbReference>
<accession>A0A239ZS41</accession>
<dbReference type="SMART" id="SM00388">
    <property type="entry name" value="HisKA"/>
    <property type="match status" value="1"/>
</dbReference>
<dbReference type="GO" id="GO:0000155">
    <property type="term" value="F:phosphorelay sensor kinase activity"/>
    <property type="evidence" value="ECO:0007669"/>
    <property type="project" value="InterPro"/>
</dbReference>
<evidence type="ECO:0000259" key="12">
    <source>
        <dbReference type="PROSITE" id="PS50109"/>
    </source>
</evidence>
<keyword evidence="11" id="KW-0812">Transmembrane</keyword>
<comment type="catalytic activity">
    <reaction evidence="1">
        <text>ATP + protein L-histidine = ADP + protein N-phospho-L-histidine.</text>
        <dbReference type="EC" id="2.7.13.3"/>
    </reaction>
</comment>
<dbReference type="PANTHER" id="PTHR43065">
    <property type="entry name" value="SENSOR HISTIDINE KINASE"/>
    <property type="match status" value="1"/>
</dbReference>
<feature type="transmembrane region" description="Helical" evidence="11">
    <location>
        <begin position="7"/>
        <end position="26"/>
    </location>
</feature>
<dbReference type="Gene3D" id="1.10.287.130">
    <property type="match status" value="1"/>
</dbReference>